<name>A0A3B0TT44_9ZZZZ</name>
<organism evidence="2">
    <name type="scientific">hydrothermal vent metagenome</name>
    <dbReference type="NCBI Taxonomy" id="652676"/>
    <lineage>
        <taxon>unclassified sequences</taxon>
        <taxon>metagenomes</taxon>
        <taxon>ecological metagenomes</taxon>
    </lineage>
</organism>
<keyword evidence="1" id="KW-0472">Membrane</keyword>
<protein>
    <submittedName>
        <fullName evidence="2">Uncharacterized protein</fullName>
    </submittedName>
</protein>
<keyword evidence="1" id="KW-1133">Transmembrane helix</keyword>
<dbReference type="EMBL" id="UOEQ01000376">
    <property type="protein sequence ID" value="VAW21801.1"/>
    <property type="molecule type" value="Genomic_DNA"/>
</dbReference>
<accession>A0A3B0TT44</accession>
<evidence type="ECO:0000256" key="1">
    <source>
        <dbReference type="SAM" id="Phobius"/>
    </source>
</evidence>
<sequence>MPQTNSIYHREQQLMSNLFLGIFQANFLTALISPKLYQ</sequence>
<feature type="transmembrane region" description="Helical" evidence="1">
    <location>
        <begin position="14"/>
        <end position="32"/>
    </location>
</feature>
<keyword evidence="1" id="KW-0812">Transmembrane</keyword>
<gene>
    <name evidence="2" type="ORF">MNBD_ALPHA11-912</name>
</gene>
<reference evidence="2" key="1">
    <citation type="submission" date="2018-06" db="EMBL/GenBank/DDBJ databases">
        <authorList>
            <person name="Zhirakovskaya E."/>
        </authorList>
    </citation>
    <scope>NUCLEOTIDE SEQUENCE</scope>
</reference>
<dbReference type="AlphaFoldDB" id="A0A3B0TT44"/>
<proteinExistence type="predicted"/>
<evidence type="ECO:0000313" key="2">
    <source>
        <dbReference type="EMBL" id="VAW21801.1"/>
    </source>
</evidence>